<dbReference type="Proteomes" id="UP000531216">
    <property type="component" value="Unassembled WGS sequence"/>
</dbReference>
<keyword evidence="4" id="KW-1185">Reference proteome</keyword>
<feature type="chain" id="PRO_5030578396" evidence="2">
    <location>
        <begin position="22"/>
        <end position="127"/>
    </location>
</feature>
<evidence type="ECO:0000313" key="3">
    <source>
        <dbReference type="EMBL" id="MBB3936428.1"/>
    </source>
</evidence>
<sequence length="127" mass="12304">MKLTILAAVSALALTSGAALAQTATSVDTPQNSSAVPVPGTESGLDSVLPADQASQIKTNRDAPPATTDAATSSIPVPGNTSGIGSAIDAEAASTVVVPRDATPVPRDTSVPVPGTSTGDDTVAPAN</sequence>
<organism evidence="3 4">
    <name type="scientific">Aureimonas phyllosphaerae</name>
    <dbReference type="NCBI Taxonomy" id="1166078"/>
    <lineage>
        <taxon>Bacteria</taxon>
        <taxon>Pseudomonadati</taxon>
        <taxon>Pseudomonadota</taxon>
        <taxon>Alphaproteobacteria</taxon>
        <taxon>Hyphomicrobiales</taxon>
        <taxon>Aurantimonadaceae</taxon>
        <taxon>Aureimonas</taxon>
    </lineage>
</organism>
<evidence type="ECO:0000256" key="2">
    <source>
        <dbReference type="SAM" id="SignalP"/>
    </source>
</evidence>
<dbReference type="RefSeq" id="WP_090962935.1">
    <property type="nucleotide sequence ID" value="NZ_CP181348.1"/>
</dbReference>
<keyword evidence="2" id="KW-0732">Signal</keyword>
<feature type="signal peptide" evidence="2">
    <location>
        <begin position="1"/>
        <end position="21"/>
    </location>
</feature>
<gene>
    <name evidence="3" type="ORF">GGR05_002582</name>
</gene>
<proteinExistence type="predicted"/>
<evidence type="ECO:0000313" key="4">
    <source>
        <dbReference type="Proteomes" id="UP000531216"/>
    </source>
</evidence>
<dbReference type="OrthoDB" id="9856557at2"/>
<dbReference type="GO" id="GO:0016853">
    <property type="term" value="F:isomerase activity"/>
    <property type="evidence" value="ECO:0007669"/>
    <property type="project" value="UniProtKB-KW"/>
</dbReference>
<accession>A0A7W6BQX2</accession>
<feature type="region of interest" description="Disordered" evidence="1">
    <location>
        <begin position="24"/>
        <end position="127"/>
    </location>
</feature>
<evidence type="ECO:0000256" key="1">
    <source>
        <dbReference type="SAM" id="MobiDB-lite"/>
    </source>
</evidence>
<feature type="compositionally biased region" description="Polar residues" evidence="1">
    <location>
        <begin position="73"/>
        <end position="84"/>
    </location>
</feature>
<keyword evidence="3" id="KW-0413">Isomerase</keyword>
<dbReference type="EMBL" id="JACIDO010000005">
    <property type="protein sequence ID" value="MBB3936428.1"/>
    <property type="molecule type" value="Genomic_DNA"/>
</dbReference>
<protein>
    <submittedName>
        <fullName evidence="3">Protein-disulfide isomerase</fullName>
    </submittedName>
</protein>
<comment type="caution">
    <text evidence="3">The sequence shown here is derived from an EMBL/GenBank/DDBJ whole genome shotgun (WGS) entry which is preliminary data.</text>
</comment>
<reference evidence="3 4" key="1">
    <citation type="submission" date="2020-08" db="EMBL/GenBank/DDBJ databases">
        <title>Genomic Encyclopedia of Type Strains, Phase IV (KMG-IV): sequencing the most valuable type-strain genomes for metagenomic binning, comparative biology and taxonomic classification.</title>
        <authorList>
            <person name="Goeker M."/>
        </authorList>
    </citation>
    <scope>NUCLEOTIDE SEQUENCE [LARGE SCALE GENOMIC DNA]</scope>
    <source>
        <strain evidence="3 4">DSM 25024</strain>
    </source>
</reference>
<feature type="compositionally biased region" description="Low complexity" evidence="1">
    <location>
        <begin position="62"/>
        <end position="72"/>
    </location>
</feature>
<name>A0A7W6BQX2_9HYPH</name>
<dbReference type="AlphaFoldDB" id="A0A7W6BQX2"/>